<protein>
    <submittedName>
        <fullName evidence="1">Uncharacterized protein</fullName>
    </submittedName>
</protein>
<proteinExistence type="predicted"/>
<gene>
    <name evidence="1" type="ORF">LCGC14_2268490</name>
</gene>
<name>A0A0F9F9Y7_9ZZZZ</name>
<dbReference type="AlphaFoldDB" id="A0A0F9F9Y7"/>
<feature type="non-terminal residue" evidence="1">
    <location>
        <position position="1"/>
    </location>
</feature>
<reference evidence="1" key="1">
    <citation type="journal article" date="2015" name="Nature">
        <title>Complex archaea that bridge the gap between prokaryotes and eukaryotes.</title>
        <authorList>
            <person name="Spang A."/>
            <person name="Saw J.H."/>
            <person name="Jorgensen S.L."/>
            <person name="Zaremba-Niedzwiedzka K."/>
            <person name="Martijn J."/>
            <person name="Lind A.E."/>
            <person name="van Eijk R."/>
            <person name="Schleper C."/>
            <person name="Guy L."/>
            <person name="Ettema T.J."/>
        </authorList>
    </citation>
    <scope>NUCLEOTIDE SEQUENCE</scope>
</reference>
<feature type="non-terminal residue" evidence="1">
    <location>
        <position position="591"/>
    </location>
</feature>
<dbReference type="EMBL" id="LAZR01031308">
    <property type="protein sequence ID" value="KKL54130.1"/>
    <property type="molecule type" value="Genomic_DNA"/>
</dbReference>
<comment type="caution">
    <text evidence="1">The sequence shown here is derived from an EMBL/GenBank/DDBJ whole genome shotgun (WGS) entry which is preliminary data.</text>
</comment>
<organism evidence="1">
    <name type="scientific">marine sediment metagenome</name>
    <dbReference type="NCBI Taxonomy" id="412755"/>
    <lineage>
        <taxon>unclassified sequences</taxon>
        <taxon>metagenomes</taxon>
        <taxon>ecological metagenomes</taxon>
    </lineage>
</organism>
<evidence type="ECO:0000313" key="1">
    <source>
        <dbReference type="EMBL" id="KKL54130.1"/>
    </source>
</evidence>
<accession>A0A0F9F9Y7</accession>
<sequence>NSDLFAQLTGSPDTGGTWVDNTDGTHTYTVAAIAPCTVDDTSTVTVTEQALPNAGINGILNICQGDTFTNADLFGQLTGSPDTGGTWVDNTDGTHTYTVAAIAPCTVDDTSTVKVTEQIPPNAGIDGVLIICQGDTFDNNDLFAQLTSSPDTGETWLDNTDGTHTYTVAAIAPCTKDDSSIVTVTEQALPNAGIDGTLAICQGDTFTNADLFGQLTGSPDIGGTWVDNTDGTHTYTVAAIAPCTVDDTSTVTVTEQSQPNAGIDGTLNICQGDTFTNADLFGQLTGSPDTGGIWVDNTDGTHTYTVAATSPCTVDDTSTVTVTEQAQPNAGIDGTLNICVGDTFTNANLFTQLTGSPDTGGTWVDNTDGTHTYTVAAIAPCTVDDTSTVTVTEQALPNAGINGILNICQGDTFTNADLFGQLTGSPDTGGTWVDNTDGTHTYTVAAIAPCTVDDTSTVKVTEQIPPNAGIDGVLIICQGDTFDNNDLFAQLTSSPDTGETWLDNTDGTHTYTVAAIAPCTKDDSSIVTVTEQALPNAGIDGTLAICQGDTFTNADLFGQLTGSPDIGGTWVDNTDGTHTYTVAAIAPCTVD</sequence>